<evidence type="ECO:0000313" key="2">
    <source>
        <dbReference type="EMBL" id="AZS39120.1"/>
    </source>
</evidence>
<gene>
    <name evidence="2" type="ORF">CVS54_00420</name>
</gene>
<accession>A0A3Q9J6X1</accession>
<dbReference type="Proteomes" id="UP000274841">
    <property type="component" value="Chromosome"/>
</dbReference>
<sequence>MTQSLREEHGVSAPLDQVHSTRVPSGPLPPGPRVNAWGRTGAVADEPPVGVRELVDGLWHPGDFHRVEDGTATSIRRRPVPSAGACYPVQTHLVDAVGVRWAVDHDGGLFLRRDPRSDRVDGWPSTTAGDGIARVVFTVQPGRSFGRYRHRAWPLWIADTAYAVAAVRFLLGARAGRGQFGPSSRLRGLLGVPRASDVDSWLRRGLVPEIPLAAVELPHTPVPIDAARRALGSRRSPSTSEFLVRTSARDRLSPRGEIDRVARASGQAWVRGASAVRSWSVPTTAPVIGTALWNAHLTAAGLCYRAALDGGCGARPVSGFSSTGGRWILHAIAFLDSPGGSR</sequence>
<dbReference type="InterPro" id="IPR000415">
    <property type="entry name" value="Nitroreductase-like"/>
</dbReference>
<reference evidence="2 3" key="1">
    <citation type="submission" date="2018-08" db="EMBL/GenBank/DDBJ databases">
        <title>Microbacterium oxydans strain HG3.</title>
        <authorList>
            <person name="ORTET P."/>
        </authorList>
    </citation>
    <scope>NUCLEOTIDE SEQUENCE [LARGE SCALE GENOMIC DNA]</scope>
    <source>
        <strain evidence="2 3">HG3</strain>
    </source>
</reference>
<dbReference type="AlphaFoldDB" id="A0A3Q9J6X1"/>
<evidence type="ECO:0000313" key="3">
    <source>
        <dbReference type="Proteomes" id="UP000274841"/>
    </source>
</evidence>
<dbReference type="KEGG" id="moy:CVS54_00420"/>
<dbReference type="EMBL" id="CP031422">
    <property type="protein sequence ID" value="AZS39120.1"/>
    <property type="molecule type" value="Genomic_DNA"/>
</dbReference>
<proteinExistence type="predicted"/>
<name>A0A3Q9J6X1_9MICO</name>
<feature type="region of interest" description="Disordered" evidence="1">
    <location>
        <begin position="1"/>
        <end position="30"/>
    </location>
</feature>
<evidence type="ECO:0000256" key="1">
    <source>
        <dbReference type="SAM" id="MobiDB-lite"/>
    </source>
</evidence>
<feature type="compositionally biased region" description="Basic and acidic residues" evidence="1">
    <location>
        <begin position="1"/>
        <end position="10"/>
    </location>
</feature>
<dbReference type="GO" id="GO:0016491">
    <property type="term" value="F:oxidoreductase activity"/>
    <property type="evidence" value="ECO:0007669"/>
    <property type="project" value="InterPro"/>
</dbReference>
<dbReference type="Gene3D" id="3.40.109.10">
    <property type="entry name" value="NADH Oxidase"/>
    <property type="match status" value="1"/>
</dbReference>
<organism evidence="2 3">
    <name type="scientific">Microbacterium oxydans</name>
    <dbReference type="NCBI Taxonomy" id="82380"/>
    <lineage>
        <taxon>Bacteria</taxon>
        <taxon>Bacillati</taxon>
        <taxon>Actinomycetota</taxon>
        <taxon>Actinomycetes</taxon>
        <taxon>Micrococcales</taxon>
        <taxon>Microbacteriaceae</taxon>
        <taxon>Microbacterium</taxon>
    </lineage>
</organism>
<protein>
    <submittedName>
        <fullName evidence="2">Uncharacterized protein</fullName>
    </submittedName>
</protein>